<evidence type="ECO:0000313" key="2">
    <source>
        <dbReference type="Proteomes" id="UP000697710"/>
    </source>
</evidence>
<dbReference type="AlphaFoldDB" id="A0A956LXF5"/>
<gene>
    <name evidence="1" type="ORF">KC729_05390</name>
</gene>
<comment type="caution">
    <text evidence="1">The sequence shown here is derived from an EMBL/GenBank/DDBJ whole genome shotgun (WGS) entry which is preliminary data.</text>
</comment>
<evidence type="ECO:0000313" key="1">
    <source>
        <dbReference type="EMBL" id="MCA9727098.1"/>
    </source>
</evidence>
<dbReference type="EMBL" id="JAGQHR010000109">
    <property type="protein sequence ID" value="MCA9727098.1"/>
    <property type="molecule type" value="Genomic_DNA"/>
</dbReference>
<proteinExistence type="predicted"/>
<sequence length="222" mass="24482">MDREKLSTIESQLARIHGVLSVRLRTRDDEPAELHALVLEGSGVRRTQIQSALFGGFGIELDLERIHIVELAPDEDEASARIRFHSVNVYRESHRVEAQVELHRDGAAFVGTADGAAIRDGIPRIVAAATLQALRKLVGEDLALELLALEARRLGGRRLMLSHLVLLRGREETHLTGSVLVAQDPLEAVVFSLLDALNRVLPTLESELVEFEVEPLFEGARG</sequence>
<dbReference type="Proteomes" id="UP000697710">
    <property type="component" value="Unassembled WGS sequence"/>
</dbReference>
<reference evidence="1" key="1">
    <citation type="submission" date="2020-04" db="EMBL/GenBank/DDBJ databases">
        <authorList>
            <person name="Zhang T."/>
        </authorList>
    </citation>
    <scope>NUCLEOTIDE SEQUENCE</scope>
    <source>
        <strain evidence="1">HKST-UBA01</strain>
    </source>
</reference>
<name>A0A956LXF5_UNCEI</name>
<accession>A0A956LXF5</accession>
<protein>
    <submittedName>
        <fullName evidence="1">Uncharacterized protein</fullName>
    </submittedName>
</protein>
<organism evidence="1 2">
    <name type="scientific">Eiseniibacteriota bacterium</name>
    <dbReference type="NCBI Taxonomy" id="2212470"/>
    <lineage>
        <taxon>Bacteria</taxon>
        <taxon>Candidatus Eiseniibacteriota</taxon>
    </lineage>
</organism>
<reference evidence="1" key="2">
    <citation type="journal article" date="2021" name="Microbiome">
        <title>Successional dynamics and alternative stable states in a saline activated sludge microbial community over 9 years.</title>
        <authorList>
            <person name="Wang Y."/>
            <person name="Ye J."/>
            <person name="Ju F."/>
            <person name="Liu L."/>
            <person name="Boyd J.A."/>
            <person name="Deng Y."/>
            <person name="Parks D.H."/>
            <person name="Jiang X."/>
            <person name="Yin X."/>
            <person name="Woodcroft B.J."/>
            <person name="Tyson G.W."/>
            <person name="Hugenholtz P."/>
            <person name="Polz M.F."/>
            <person name="Zhang T."/>
        </authorList>
    </citation>
    <scope>NUCLEOTIDE SEQUENCE</scope>
    <source>
        <strain evidence="1">HKST-UBA01</strain>
    </source>
</reference>